<dbReference type="EMBL" id="SOZI01000022">
    <property type="protein sequence ID" value="TNY22609.1"/>
    <property type="molecule type" value="Genomic_DNA"/>
</dbReference>
<evidence type="ECO:0000256" key="6">
    <source>
        <dbReference type="ARBA" id="ARBA00081568"/>
    </source>
</evidence>
<evidence type="ECO:0000256" key="7">
    <source>
        <dbReference type="HAMAP-Rule" id="MF_03111"/>
    </source>
</evidence>
<keyword evidence="10" id="KW-1185">Reference proteome</keyword>
<keyword evidence="4 7" id="KW-0472">Membrane</keyword>
<comment type="similarity">
    <text evidence="7">Belongs to the COQ4 family.</text>
</comment>
<dbReference type="GO" id="GO:0120539">
    <property type="term" value="F:4-hydroxy-3-methoxy-5-polyprenylbenzoate decarboxylase activity"/>
    <property type="evidence" value="ECO:0007669"/>
    <property type="project" value="UniProtKB-EC"/>
</dbReference>
<feature type="binding site" evidence="7">
    <location>
        <position position="188"/>
    </location>
    <ligand>
        <name>Zn(2+)</name>
        <dbReference type="ChEBI" id="CHEBI:29105"/>
    </ligand>
</feature>
<comment type="caution">
    <text evidence="9">The sequence shown here is derived from an EMBL/GenBank/DDBJ whole genome shotgun (WGS) entry which is preliminary data.</text>
</comment>
<dbReference type="PANTHER" id="PTHR12922:SF7">
    <property type="entry name" value="UBIQUINONE BIOSYNTHESIS PROTEIN COQ4 HOMOLOG, MITOCHONDRIAL"/>
    <property type="match status" value="1"/>
</dbReference>
<feature type="region of interest" description="Disordered" evidence="8">
    <location>
        <begin position="25"/>
        <end position="62"/>
    </location>
</feature>
<comment type="function">
    <text evidence="7">Lyase that catalyzes the C1-decarboxylation of 4-hydroxy-3-methoxy-5-(all-trans-polyprenyl)benzoic acid into 2-methoxy-6-(all-trans-polyprenyl)phenol during ubiquinone biosynthesis.</text>
</comment>
<dbReference type="AlphaFoldDB" id="A0A5C5G2H8"/>
<keyword evidence="5 7" id="KW-0456">Lyase</keyword>
<dbReference type="OrthoDB" id="4249at2759"/>
<feature type="binding site" evidence="7">
    <location>
        <position position="203"/>
    </location>
    <ligand>
        <name>Zn(2+)</name>
        <dbReference type="ChEBI" id="CHEBI:29105"/>
    </ligand>
</feature>
<keyword evidence="2 7" id="KW-0999">Mitochondrion inner membrane</keyword>
<keyword evidence="3 7" id="KW-0496">Mitochondrion</keyword>
<gene>
    <name evidence="7" type="primary">COQ4</name>
    <name evidence="9" type="ORF">DMC30DRAFT_410929</name>
</gene>
<dbReference type="HAMAP" id="MF_03111">
    <property type="entry name" value="Coq4"/>
    <property type="match status" value="1"/>
</dbReference>
<dbReference type="STRING" id="5288.A0A5C5G2H8"/>
<name>A0A5C5G2H8_9BASI</name>
<evidence type="ECO:0000256" key="5">
    <source>
        <dbReference type="ARBA" id="ARBA00023239"/>
    </source>
</evidence>
<comment type="subunit">
    <text evidence="7">Component of a multi-subunit COQ enzyme complex, composed of at least COQ3, COQ4, COQ5, COQ6, COQ7 and COQ9.</text>
</comment>
<keyword evidence="7" id="KW-0479">Metal-binding</keyword>
<organism evidence="9 10">
    <name type="scientific">Rhodotorula diobovata</name>
    <dbReference type="NCBI Taxonomy" id="5288"/>
    <lineage>
        <taxon>Eukaryota</taxon>
        <taxon>Fungi</taxon>
        <taxon>Dikarya</taxon>
        <taxon>Basidiomycota</taxon>
        <taxon>Pucciniomycotina</taxon>
        <taxon>Microbotryomycetes</taxon>
        <taxon>Sporidiobolales</taxon>
        <taxon>Sporidiobolaceae</taxon>
        <taxon>Rhodotorula</taxon>
    </lineage>
</organism>
<reference evidence="9 10" key="1">
    <citation type="submission" date="2019-03" db="EMBL/GenBank/DDBJ databases">
        <title>Rhodosporidium diobovatum UCD-FST 08-225 genome sequencing, assembly, and annotation.</title>
        <authorList>
            <person name="Fakankun I.U."/>
            <person name="Fristensky B."/>
            <person name="Levin D.B."/>
        </authorList>
    </citation>
    <scope>NUCLEOTIDE SEQUENCE [LARGE SCALE GENOMIC DNA]</scope>
    <source>
        <strain evidence="9 10">UCD-FST 08-225</strain>
    </source>
</reference>
<proteinExistence type="inferred from homology"/>
<accession>A0A5C5G2H8</accession>
<sequence>MLHRCTCSAQPATWARPLLAPVHRPPSSLAPASLAPTRPHSTSGRPVPRQEDLPTTDTSLYPGHVPINAFQRTLLTLGSAVMGLVDTHRHDMIATLSETSSPLASLRRLQSHLRSTPSGRQILRDRPRITSTSVDVARLASLARGTLGHAYAAWLARNKVTPDTRDPVRYVPDAELAYVMQRYRESHDLYHVLLGFGVSLPAELVVKWFEAANFGLPVAVLSGVVGPLRMDSDERTRLWRTYGPWALRAGGKAQCLIGVYWEQEWETPIQDLRDRLGVERPPVGFKAWRDEGRRLQATREAGSQV</sequence>
<evidence type="ECO:0000313" key="9">
    <source>
        <dbReference type="EMBL" id="TNY22609.1"/>
    </source>
</evidence>
<dbReference type="GO" id="GO:0031314">
    <property type="term" value="C:extrinsic component of mitochondrial inner membrane"/>
    <property type="evidence" value="ECO:0007669"/>
    <property type="project" value="UniProtKB-UniRule"/>
</dbReference>
<evidence type="ECO:0000313" key="10">
    <source>
        <dbReference type="Proteomes" id="UP000311382"/>
    </source>
</evidence>
<comment type="catalytic activity">
    <reaction evidence="7">
        <text>a 4-hydroxy-3-methoxy-5-(all-trans-polyprenyl)benzoate + H(+) = a 2-methoxy-6-(all-trans-polyprenyl)phenol + CO2</text>
        <dbReference type="Rhea" id="RHEA:81179"/>
        <dbReference type="Rhea" id="RHEA-COMP:9551"/>
        <dbReference type="Rhea" id="RHEA-COMP:10931"/>
        <dbReference type="ChEBI" id="CHEBI:15378"/>
        <dbReference type="ChEBI" id="CHEBI:16526"/>
        <dbReference type="ChEBI" id="CHEBI:62731"/>
        <dbReference type="ChEBI" id="CHEBI:84443"/>
        <dbReference type="EC" id="4.1.1.130"/>
    </reaction>
</comment>
<dbReference type="InterPro" id="IPR007715">
    <property type="entry name" value="Coq4"/>
</dbReference>
<dbReference type="Proteomes" id="UP000311382">
    <property type="component" value="Unassembled WGS sequence"/>
</dbReference>
<comment type="cofactor">
    <cofactor evidence="7">
        <name>Zn(2+)</name>
        <dbReference type="ChEBI" id="CHEBI:29105"/>
    </cofactor>
</comment>
<evidence type="ECO:0000256" key="8">
    <source>
        <dbReference type="SAM" id="MobiDB-lite"/>
    </source>
</evidence>
<evidence type="ECO:0000256" key="4">
    <source>
        <dbReference type="ARBA" id="ARBA00023136"/>
    </source>
</evidence>
<feature type="binding site" evidence="7">
    <location>
        <position position="191"/>
    </location>
    <ligand>
        <name>Zn(2+)</name>
        <dbReference type="ChEBI" id="CHEBI:29105"/>
    </ligand>
</feature>
<feature type="compositionally biased region" description="Low complexity" evidence="8">
    <location>
        <begin position="25"/>
        <end position="36"/>
    </location>
</feature>
<evidence type="ECO:0000256" key="3">
    <source>
        <dbReference type="ARBA" id="ARBA00023128"/>
    </source>
</evidence>
<dbReference type="InterPro" id="IPR027540">
    <property type="entry name" value="Coq4_euk"/>
</dbReference>
<protein>
    <recommendedName>
        <fullName evidence="6">4-hydroxy-3-methoxy-5-polyprenylbenzoate decarboxylase</fullName>
    </recommendedName>
</protein>
<keyword evidence="9" id="KW-0830">Ubiquinone</keyword>
<dbReference type="PANTHER" id="PTHR12922">
    <property type="entry name" value="UBIQUINONE BIOSYNTHESIS PROTEIN"/>
    <property type="match status" value="1"/>
</dbReference>
<dbReference type="GO" id="GO:0008270">
    <property type="term" value="F:zinc ion binding"/>
    <property type="evidence" value="ECO:0007669"/>
    <property type="project" value="UniProtKB-UniRule"/>
</dbReference>
<comment type="subcellular location">
    <subcellularLocation>
        <location evidence="7">Mitochondrion inner membrane</location>
        <topology evidence="7">Peripheral membrane protein</topology>
        <orientation evidence="7">Matrix side</orientation>
    </subcellularLocation>
</comment>
<comment type="pathway">
    <text evidence="7">Cofactor biosynthesis; ubiquinone biosynthesis.</text>
</comment>
<dbReference type="Pfam" id="PF05019">
    <property type="entry name" value="Coq4"/>
    <property type="match status" value="1"/>
</dbReference>
<keyword evidence="7" id="KW-0862">Zinc</keyword>
<evidence type="ECO:0000256" key="2">
    <source>
        <dbReference type="ARBA" id="ARBA00022792"/>
    </source>
</evidence>
<keyword evidence="1 7" id="KW-0831">Ubiquinone biosynthesis</keyword>
<dbReference type="UniPathway" id="UPA00232"/>
<evidence type="ECO:0000256" key="1">
    <source>
        <dbReference type="ARBA" id="ARBA00022688"/>
    </source>
</evidence>
<feature type="binding site" evidence="7">
    <location>
        <position position="187"/>
    </location>
    <ligand>
        <name>Zn(2+)</name>
        <dbReference type="ChEBI" id="CHEBI:29105"/>
    </ligand>
</feature>